<dbReference type="Proteomes" id="UP000271098">
    <property type="component" value="Unassembled WGS sequence"/>
</dbReference>
<reference evidence="1 2" key="2">
    <citation type="submission" date="2018-11" db="EMBL/GenBank/DDBJ databases">
        <authorList>
            <consortium name="Pathogen Informatics"/>
        </authorList>
    </citation>
    <scope>NUCLEOTIDE SEQUENCE [LARGE SCALE GENOMIC DNA]</scope>
</reference>
<gene>
    <name evidence="1" type="ORF">GPUH_LOCUS21251</name>
</gene>
<dbReference type="AlphaFoldDB" id="A0A183EJW0"/>
<organism evidence="3">
    <name type="scientific">Gongylonema pulchrum</name>
    <dbReference type="NCBI Taxonomy" id="637853"/>
    <lineage>
        <taxon>Eukaryota</taxon>
        <taxon>Metazoa</taxon>
        <taxon>Ecdysozoa</taxon>
        <taxon>Nematoda</taxon>
        <taxon>Chromadorea</taxon>
        <taxon>Rhabditida</taxon>
        <taxon>Spirurina</taxon>
        <taxon>Spiruromorpha</taxon>
        <taxon>Spiruroidea</taxon>
        <taxon>Gongylonematidae</taxon>
        <taxon>Gongylonema</taxon>
    </lineage>
</organism>
<sequence>MCLSEVVSSIVRSAPKKVQPLNIEGSITIMNVRCKKVLNPFNFGVVHAFDICSPRSLVNVLLSELEIDAVFSDFCCLLISV</sequence>
<evidence type="ECO:0000313" key="3">
    <source>
        <dbReference type="WBParaSite" id="GPUH_0002127601-mRNA-1"/>
    </source>
</evidence>
<evidence type="ECO:0000313" key="1">
    <source>
        <dbReference type="EMBL" id="VDN37857.1"/>
    </source>
</evidence>
<reference evidence="3" key="1">
    <citation type="submission" date="2016-06" db="UniProtKB">
        <authorList>
            <consortium name="WormBaseParasite"/>
        </authorList>
    </citation>
    <scope>IDENTIFICATION</scope>
</reference>
<keyword evidence="2" id="KW-1185">Reference proteome</keyword>
<proteinExistence type="predicted"/>
<name>A0A183EJW0_9BILA</name>
<accession>A0A183EJW0</accession>
<dbReference type="WBParaSite" id="GPUH_0002127601-mRNA-1">
    <property type="protein sequence ID" value="GPUH_0002127601-mRNA-1"/>
    <property type="gene ID" value="GPUH_0002127601"/>
</dbReference>
<protein>
    <submittedName>
        <fullName evidence="3">UmuC domain-containing protein</fullName>
    </submittedName>
</protein>
<evidence type="ECO:0000313" key="2">
    <source>
        <dbReference type="Proteomes" id="UP000271098"/>
    </source>
</evidence>
<dbReference type="EMBL" id="UYRT01092152">
    <property type="protein sequence ID" value="VDN37857.1"/>
    <property type="molecule type" value="Genomic_DNA"/>
</dbReference>